<evidence type="ECO:0000256" key="4">
    <source>
        <dbReference type="ARBA" id="ARBA00022801"/>
    </source>
</evidence>
<evidence type="ECO:0000259" key="8">
    <source>
        <dbReference type="PROSITE" id="PS50994"/>
    </source>
</evidence>
<dbReference type="PROSITE" id="PS50994">
    <property type="entry name" value="INTEGRASE"/>
    <property type="match status" value="1"/>
</dbReference>
<dbReference type="PANTHER" id="PTHR42648">
    <property type="entry name" value="TRANSPOSASE, PUTATIVE-RELATED"/>
    <property type="match status" value="1"/>
</dbReference>
<evidence type="ECO:0000256" key="3">
    <source>
        <dbReference type="ARBA" id="ARBA00022750"/>
    </source>
</evidence>
<dbReference type="InterPro" id="IPR036397">
    <property type="entry name" value="RNaseH_sf"/>
</dbReference>
<dbReference type="InterPro" id="IPR036875">
    <property type="entry name" value="Znf_CCHC_sf"/>
</dbReference>
<feature type="region of interest" description="Disordered" evidence="6">
    <location>
        <begin position="802"/>
        <end position="849"/>
    </location>
</feature>
<dbReference type="Pfam" id="PF00098">
    <property type="entry name" value="zf-CCHC"/>
    <property type="match status" value="1"/>
</dbReference>
<evidence type="ECO:0008006" key="11">
    <source>
        <dbReference type="Google" id="ProtNLM"/>
    </source>
</evidence>
<evidence type="ECO:0000256" key="5">
    <source>
        <dbReference type="PROSITE-ProRule" id="PRU00047"/>
    </source>
</evidence>
<reference evidence="9" key="1">
    <citation type="journal article" date="2023" name="bioRxiv">
        <title>Improved chromosome-level genome assembly for marigold (Tagetes erecta).</title>
        <authorList>
            <person name="Jiang F."/>
            <person name="Yuan L."/>
            <person name="Wang S."/>
            <person name="Wang H."/>
            <person name="Xu D."/>
            <person name="Wang A."/>
            <person name="Fan W."/>
        </authorList>
    </citation>
    <scope>NUCLEOTIDE SEQUENCE</scope>
    <source>
        <strain evidence="9">WSJ</strain>
        <tissue evidence="9">Leaf</tissue>
    </source>
</reference>
<keyword evidence="4" id="KW-0378">Hydrolase</keyword>
<dbReference type="InterPro" id="IPR013103">
    <property type="entry name" value="RVT_2"/>
</dbReference>
<dbReference type="GO" id="GO:0008270">
    <property type="term" value="F:zinc ion binding"/>
    <property type="evidence" value="ECO:0007669"/>
    <property type="project" value="UniProtKB-KW"/>
</dbReference>
<evidence type="ECO:0000259" key="7">
    <source>
        <dbReference type="PROSITE" id="PS50158"/>
    </source>
</evidence>
<dbReference type="SUPFAM" id="SSF57756">
    <property type="entry name" value="Retrovirus zinc finger-like domains"/>
    <property type="match status" value="1"/>
</dbReference>
<dbReference type="GO" id="GO:0004190">
    <property type="term" value="F:aspartic-type endopeptidase activity"/>
    <property type="evidence" value="ECO:0007669"/>
    <property type="project" value="UniProtKB-KW"/>
</dbReference>
<keyword evidence="1" id="KW-0645">Protease</keyword>
<dbReference type="Pfam" id="PF22936">
    <property type="entry name" value="Pol_BBD"/>
    <property type="match status" value="1"/>
</dbReference>
<keyword evidence="5" id="KW-0862">Zinc</keyword>
<keyword evidence="2" id="KW-0479">Metal-binding</keyword>
<keyword evidence="10" id="KW-1185">Reference proteome</keyword>
<accession>A0AAD8P3X9</accession>
<dbReference type="Pfam" id="PF00665">
    <property type="entry name" value="rve"/>
    <property type="match status" value="1"/>
</dbReference>
<evidence type="ECO:0000313" key="10">
    <source>
        <dbReference type="Proteomes" id="UP001229421"/>
    </source>
</evidence>
<dbReference type="Gene3D" id="4.10.60.10">
    <property type="entry name" value="Zinc finger, CCHC-type"/>
    <property type="match status" value="1"/>
</dbReference>
<evidence type="ECO:0000256" key="6">
    <source>
        <dbReference type="SAM" id="MobiDB-lite"/>
    </source>
</evidence>
<feature type="compositionally biased region" description="Basic and acidic residues" evidence="6">
    <location>
        <begin position="831"/>
        <end position="843"/>
    </location>
</feature>
<organism evidence="9 10">
    <name type="scientific">Tagetes erecta</name>
    <name type="common">African marigold</name>
    <dbReference type="NCBI Taxonomy" id="13708"/>
    <lineage>
        <taxon>Eukaryota</taxon>
        <taxon>Viridiplantae</taxon>
        <taxon>Streptophyta</taxon>
        <taxon>Embryophyta</taxon>
        <taxon>Tracheophyta</taxon>
        <taxon>Spermatophyta</taxon>
        <taxon>Magnoliopsida</taxon>
        <taxon>eudicotyledons</taxon>
        <taxon>Gunneridae</taxon>
        <taxon>Pentapetalae</taxon>
        <taxon>asterids</taxon>
        <taxon>campanulids</taxon>
        <taxon>Asterales</taxon>
        <taxon>Asteraceae</taxon>
        <taxon>Asteroideae</taxon>
        <taxon>Heliantheae alliance</taxon>
        <taxon>Tageteae</taxon>
        <taxon>Tagetes</taxon>
    </lineage>
</organism>
<evidence type="ECO:0000256" key="2">
    <source>
        <dbReference type="ARBA" id="ARBA00022723"/>
    </source>
</evidence>
<keyword evidence="5" id="KW-0863">Zinc-finger</keyword>
<dbReference type="GO" id="GO:0006508">
    <property type="term" value="P:proteolysis"/>
    <property type="evidence" value="ECO:0007669"/>
    <property type="project" value="UniProtKB-KW"/>
</dbReference>
<dbReference type="Pfam" id="PF13976">
    <property type="entry name" value="gag_pre-integrs"/>
    <property type="match status" value="1"/>
</dbReference>
<dbReference type="InterPro" id="IPR057670">
    <property type="entry name" value="SH3_retrovirus"/>
</dbReference>
<dbReference type="SUPFAM" id="SSF56672">
    <property type="entry name" value="DNA/RNA polymerases"/>
    <property type="match status" value="1"/>
</dbReference>
<feature type="domain" description="CCHC-type" evidence="7">
    <location>
        <begin position="282"/>
        <end position="297"/>
    </location>
</feature>
<dbReference type="PROSITE" id="PS50158">
    <property type="entry name" value="ZF_CCHC"/>
    <property type="match status" value="1"/>
</dbReference>
<name>A0AAD8P3X9_TARER</name>
<protein>
    <recommendedName>
        <fullName evidence="11">Polyprotein</fullName>
    </recommendedName>
</protein>
<keyword evidence="3" id="KW-0064">Aspartyl protease</keyword>
<dbReference type="GO" id="GO:0003676">
    <property type="term" value="F:nucleic acid binding"/>
    <property type="evidence" value="ECO:0007669"/>
    <property type="project" value="InterPro"/>
</dbReference>
<feature type="compositionally biased region" description="Polar residues" evidence="6">
    <location>
        <begin position="808"/>
        <end position="830"/>
    </location>
</feature>
<dbReference type="InterPro" id="IPR054722">
    <property type="entry name" value="PolX-like_BBD"/>
</dbReference>
<feature type="compositionally biased region" description="Low complexity" evidence="6">
    <location>
        <begin position="13"/>
        <end position="22"/>
    </location>
</feature>
<feature type="domain" description="Integrase catalytic" evidence="8">
    <location>
        <begin position="522"/>
        <end position="698"/>
    </location>
</feature>
<feature type="region of interest" description="Disordered" evidence="6">
    <location>
        <begin position="1"/>
        <end position="27"/>
    </location>
</feature>
<dbReference type="InterPro" id="IPR025724">
    <property type="entry name" value="GAG-pre-integrase_dom"/>
</dbReference>
<feature type="region of interest" description="Disordered" evidence="6">
    <location>
        <begin position="222"/>
        <end position="275"/>
    </location>
</feature>
<proteinExistence type="predicted"/>
<dbReference type="InterPro" id="IPR001584">
    <property type="entry name" value="Integrase_cat-core"/>
</dbReference>
<dbReference type="Pfam" id="PF07727">
    <property type="entry name" value="RVT_2"/>
    <property type="match status" value="1"/>
</dbReference>
<sequence>MAGEDTSPPGPTPGSTSSNTNSKGKEITPSAVQCPMLSSVNYTVWAMRMKVVLKVHKVWDVVDPGSSNAEKNDLAMGLLFQSIPETLTLQVGNLDTAKEIWDAIKARHVGAERVKEARLQTLALEFDNIRMSETETIDDYSGKLSTLASRSAALGEVIEEKKLVKKFLKTLPRSKFIQIVASLEQVLDLNTTSFEEVVGRLKAYEERIREEEMLVNQTKLLFHQGESSNNRRGNDGTRGRGRGNRGRGQGRGQYQDRNGSDQSSSSNRGKEKVKKDRSKVICYRCDKPGHFASTCPERVQKNQENNMVGTDEVEGTIFLHEVVFLNEKKLIPKKFEEEASHDEEWYLDNGASNHMTGKRAFFSELNEKVTGKVRFGDGSCVEIKGKGSILFQGRSGEQRLMTDIYFIPELRSNIMSLGQATESGCEVLMKGCYLTMHDKDGKLLMKVTRSPNRLYKISMKVGSPICLQAKIYDDTWKWHARLGHIHFDSLKKMSKHGMVQGMPYINHENKFCESCLVGKQTRNPFPQATSFRAKQKLELVHGDLCGPITPSTVGGNRYILVLIDDYSRFMWSFLLKEKSEAFEYFKKFKALVEKETDLLIKVLRTDRGGEFMSRIFQRYCDENGIKRHLTAPYTPQQNGVVERRNRTLLDMTRSLLKAMKVPNYIWGEAIQQATYIINRVPTRALLLQTPYEAYKGRKPKVDHLKIFGCKAYGKIEEVGLKKLDDRSKPLVYLGTEPGSKAYRLYNPETRKVVVCKHVAFNEESGWEWDKDSSMEDEGEPGKFKLVWGESFDDGSVTIETNIEDDSSNRSAQDQSPTNTSSVSTAQSQVHVSHDDQVHDEQNGPRRSARQSVLPRYFDDFVMLTGANNDEQVLLTHVDEPRSYKEAKDSIDWKKAMMRELESIEKNKVWNLVDKPCDTKVIGLKWVYKLKPDADGLFKKHKARLVAKGYVQQPGVDYEDAFAPVARIETIRLLIALAASNNWEIHHLDVKTAFLHGDLKEVVYVSQPEGFEVKGEEHKVYKLSKSLYGLRQAPRAWNTKLDQILKELKFIKCCKEQSVYKKIEGDRLLIIAVYVDDLLVTGTNLAMINQFKEGMSKSFEMTDLGRLTYYLGIEVSQESAGISLKQEKYVLKVLKEAGMSTCNSAQVPMEPGLKLTKAESEPQVDATHYRKFVGCLRYLVHTRPDIAYAVGVLSRYMQDPRESHNLAVKHVMRYLRGTTSYGLRYVRGGATGIVGYSDSSHNIDPDDGRSTTGHIFYFGSSPITWCSQKQDTVALSSCEAEFMAANAAACQAIWLQDFLSEVTGKAREKVTIRIDNSSAIALSKNPVFFGRSKHIHARYHFIRESVEEDKISVEHVSGDKQKADILTKPLAKIKFKEMRDLMGMEDIPKSGLAIRGVNEDPKLITKQVQFHD</sequence>
<dbReference type="GO" id="GO:0015074">
    <property type="term" value="P:DNA integration"/>
    <property type="evidence" value="ECO:0007669"/>
    <property type="project" value="InterPro"/>
</dbReference>
<dbReference type="InterPro" id="IPR043502">
    <property type="entry name" value="DNA/RNA_pol_sf"/>
</dbReference>
<comment type="caution">
    <text evidence="9">The sequence shown here is derived from an EMBL/GenBank/DDBJ whole genome shotgun (WGS) entry which is preliminary data.</text>
</comment>
<dbReference type="Gene3D" id="3.30.420.10">
    <property type="entry name" value="Ribonuclease H-like superfamily/Ribonuclease H"/>
    <property type="match status" value="1"/>
</dbReference>
<evidence type="ECO:0000313" key="9">
    <source>
        <dbReference type="EMBL" id="KAK1431314.1"/>
    </source>
</evidence>
<dbReference type="InterPro" id="IPR039537">
    <property type="entry name" value="Retrotran_Ty1/copia-like"/>
</dbReference>
<dbReference type="Proteomes" id="UP001229421">
    <property type="component" value="Unassembled WGS sequence"/>
</dbReference>
<evidence type="ECO:0000256" key="1">
    <source>
        <dbReference type="ARBA" id="ARBA00022670"/>
    </source>
</evidence>
<dbReference type="SMART" id="SM00343">
    <property type="entry name" value="ZnF_C2HC"/>
    <property type="match status" value="1"/>
</dbReference>
<dbReference type="EMBL" id="JAUHHV010000002">
    <property type="protein sequence ID" value="KAK1431314.1"/>
    <property type="molecule type" value="Genomic_DNA"/>
</dbReference>
<dbReference type="SUPFAM" id="SSF53098">
    <property type="entry name" value="Ribonuclease H-like"/>
    <property type="match status" value="1"/>
</dbReference>
<dbReference type="InterPro" id="IPR012337">
    <property type="entry name" value="RNaseH-like_sf"/>
</dbReference>
<dbReference type="InterPro" id="IPR001878">
    <property type="entry name" value="Znf_CCHC"/>
</dbReference>
<dbReference type="Pfam" id="PF25597">
    <property type="entry name" value="SH3_retrovirus"/>
    <property type="match status" value="1"/>
</dbReference>
<dbReference type="Pfam" id="PF14223">
    <property type="entry name" value="Retrotran_gag_2"/>
    <property type="match status" value="1"/>
</dbReference>
<dbReference type="CDD" id="cd09272">
    <property type="entry name" value="RNase_HI_RT_Ty1"/>
    <property type="match status" value="1"/>
</dbReference>
<dbReference type="PANTHER" id="PTHR42648:SF25">
    <property type="entry name" value="RNA-DIRECTED DNA POLYMERASE"/>
    <property type="match status" value="1"/>
</dbReference>
<gene>
    <name evidence="9" type="ORF">QVD17_07771</name>
</gene>